<protein>
    <submittedName>
        <fullName evidence="3">Uncharacterized protein</fullName>
    </submittedName>
</protein>
<proteinExistence type="predicted"/>
<keyword evidence="2" id="KW-0812">Transmembrane</keyword>
<dbReference type="EMBL" id="JAAXKY010000078">
    <property type="protein sequence ID" value="NMH79794.1"/>
    <property type="molecule type" value="Genomic_DNA"/>
</dbReference>
<dbReference type="Proteomes" id="UP001296706">
    <property type="component" value="Unassembled WGS sequence"/>
</dbReference>
<evidence type="ECO:0000256" key="2">
    <source>
        <dbReference type="SAM" id="Phobius"/>
    </source>
</evidence>
<feature type="region of interest" description="Disordered" evidence="1">
    <location>
        <begin position="31"/>
        <end position="51"/>
    </location>
</feature>
<dbReference type="RefSeq" id="WP_169397853.1">
    <property type="nucleotide sequence ID" value="NZ_BAAAJH010000003.1"/>
</dbReference>
<keyword evidence="2" id="KW-0472">Membrane</keyword>
<reference evidence="3 4" key="1">
    <citation type="submission" date="2020-04" db="EMBL/GenBank/DDBJ databases">
        <authorList>
            <person name="Klaysubun C."/>
            <person name="Duangmal K."/>
            <person name="Lipun K."/>
        </authorList>
    </citation>
    <scope>NUCLEOTIDE SEQUENCE [LARGE SCALE GENOMIC DNA]</scope>
    <source>
        <strain evidence="3 4">JCM 11839</strain>
    </source>
</reference>
<keyword evidence="4" id="KW-1185">Reference proteome</keyword>
<gene>
    <name evidence="3" type="ORF">HF577_22205</name>
</gene>
<sequence length="108" mass="11343">MLEGTPAVALIGALLMSAVLFVALRWTFGTGRNQPAPHLPDPDDPTGDGLLEEVSRVPTEAAALVLRSRLGDAGIRATVGRADGVYRLLVFHSDAVNARVVLSRGALD</sequence>
<name>A0ABX1RIM4_9PSEU</name>
<evidence type="ECO:0000256" key="1">
    <source>
        <dbReference type="SAM" id="MobiDB-lite"/>
    </source>
</evidence>
<keyword evidence="2" id="KW-1133">Transmembrane helix</keyword>
<evidence type="ECO:0000313" key="3">
    <source>
        <dbReference type="EMBL" id="NMH79794.1"/>
    </source>
</evidence>
<comment type="caution">
    <text evidence="3">The sequence shown here is derived from an EMBL/GenBank/DDBJ whole genome shotgun (WGS) entry which is preliminary data.</text>
</comment>
<feature type="transmembrane region" description="Helical" evidence="2">
    <location>
        <begin position="6"/>
        <end position="24"/>
    </location>
</feature>
<organism evidence="3 4">
    <name type="scientific">Pseudonocardia xinjiangensis</name>
    <dbReference type="NCBI Taxonomy" id="75289"/>
    <lineage>
        <taxon>Bacteria</taxon>
        <taxon>Bacillati</taxon>
        <taxon>Actinomycetota</taxon>
        <taxon>Actinomycetes</taxon>
        <taxon>Pseudonocardiales</taxon>
        <taxon>Pseudonocardiaceae</taxon>
        <taxon>Pseudonocardia</taxon>
    </lineage>
</organism>
<evidence type="ECO:0000313" key="4">
    <source>
        <dbReference type="Proteomes" id="UP001296706"/>
    </source>
</evidence>
<accession>A0ABX1RIM4</accession>